<dbReference type="GO" id="GO:0005829">
    <property type="term" value="C:cytosol"/>
    <property type="evidence" value="ECO:0007669"/>
    <property type="project" value="TreeGrafter"/>
</dbReference>
<dbReference type="InterPro" id="IPR051917">
    <property type="entry name" value="Transposase-Integrase"/>
</dbReference>
<dbReference type="InterPro" id="IPR012337">
    <property type="entry name" value="RNaseH-like_sf"/>
</dbReference>
<keyword evidence="1" id="KW-0233">DNA recombination</keyword>
<dbReference type="InterPro" id="IPR001584">
    <property type="entry name" value="Integrase_cat-core"/>
</dbReference>
<dbReference type="Gene3D" id="3.30.420.10">
    <property type="entry name" value="Ribonuclease H-like superfamily/Ribonuclease H"/>
    <property type="match status" value="1"/>
</dbReference>
<dbReference type="PANTHER" id="PTHR10948">
    <property type="entry name" value="TRANSPOSASE"/>
    <property type="match status" value="1"/>
</dbReference>
<comment type="caution">
    <text evidence="3">The sequence shown here is derived from an EMBL/GenBank/DDBJ whole genome shotgun (WGS) entry which is preliminary data.</text>
</comment>
<dbReference type="GO" id="GO:0032196">
    <property type="term" value="P:transposition"/>
    <property type="evidence" value="ECO:0007669"/>
    <property type="project" value="TreeGrafter"/>
</dbReference>
<sequence length="328" mass="38641">MTYQHFSIEERESLQYMWWDRKSIRSMAKVLNRSPSSISRELKRNFPACRNTYTPRVAQERALSKRRCRGRTNRLKNDRIRQYVVFHLKKRWSPEQIAGKIKSQIGESISHEAIYRFIYASISYGKPRPGFEDLRPYLRRHRKMRQPKGVRRYQRLSKYQGLSIDKRPSIVNTRHRLGDWEGDTVESVNHRPGINTLVERKSGLVFITKLNGKAADNTTKAIQSRFRNLPDKLKHTLTMDNGPENSDWRSIEETAGTKCFYAHAYHSWERGTNENTNGLIRDYYPKKTDFSNISEEEIQFIESELNTRPRKRLGWKTPLEVFSVALGG</sequence>
<dbReference type="Pfam" id="PF13936">
    <property type="entry name" value="HTH_38"/>
    <property type="match status" value="1"/>
</dbReference>
<dbReference type="InterPro" id="IPR025246">
    <property type="entry name" value="IS30-like_HTH"/>
</dbReference>
<feature type="domain" description="Integrase catalytic" evidence="2">
    <location>
        <begin position="164"/>
        <end position="326"/>
    </location>
</feature>
<dbReference type="Proteomes" id="UP000177503">
    <property type="component" value="Unassembled WGS sequence"/>
</dbReference>
<dbReference type="EMBL" id="MGJC01000015">
    <property type="protein sequence ID" value="OGM99971.1"/>
    <property type="molecule type" value="Genomic_DNA"/>
</dbReference>
<dbReference type="PROSITE" id="PS50994">
    <property type="entry name" value="INTEGRASE"/>
    <property type="match status" value="1"/>
</dbReference>
<dbReference type="PANTHER" id="PTHR10948:SF23">
    <property type="entry name" value="TRANSPOSASE INSI FOR INSERTION SEQUENCE ELEMENT IS30A-RELATED"/>
    <property type="match status" value="1"/>
</dbReference>
<dbReference type="GO" id="GO:0015074">
    <property type="term" value="P:DNA integration"/>
    <property type="evidence" value="ECO:0007669"/>
    <property type="project" value="InterPro"/>
</dbReference>
<dbReference type="GO" id="GO:0003676">
    <property type="term" value="F:nucleic acid binding"/>
    <property type="evidence" value="ECO:0007669"/>
    <property type="project" value="InterPro"/>
</dbReference>
<evidence type="ECO:0000256" key="1">
    <source>
        <dbReference type="ARBA" id="ARBA00023172"/>
    </source>
</evidence>
<dbReference type="GO" id="GO:0004803">
    <property type="term" value="F:transposase activity"/>
    <property type="evidence" value="ECO:0007669"/>
    <property type="project" value="TreeGrafter"/>
</dbReference>
<evidence type="ECO:0000313" key="4">
    <source>
        <dbReference type="Proteomes" id="UP000177503"/>
    </source>
</evidence>
<dbReference type="InterPro" id="IPR036397">
    <property type="entry name" value="RNaseH_sf"/>
</dbReference>
<dbReference type="NCBIfam" id="NF033563">
    <property type="entry name" value="transpos_IS30"/>
    <property type="match status" value="1"/>
</dbReference>
<dbReference type="InterPro" id="IPR053392">
    <property type="entry name" value="Transposase_IS30-like"/>
</dbReference>
<accession>A0A1F8EGK3</accession>
<proteinExistence type="predicted"/>
<protein>
    <recommendedName>
        <fullName evidence="2">Integrase catalytic domain-containing protein</fullName>
    </recommendedName>
</protein>
<name>A0A1F8EGK3_9BACT</name>
<dbReference type="SUPFAM" id="SSF53098">
    <property type="entry name" value="Ribonuclease H-like"/>
    <property type="match status" value="1"/>
</dbReference>
<organism evidence="3 4">
    <name type="scientific">Candidatus Yanofskybacteria bacterium RIFCSPHIGHO2_01_FULL_41_27</name>
    <dbReference type="NCBI Taxonomy" id="1802662"/>
    <lineage>
        <taxon>Bacteria</taxon>
        <taxon>Candidatus Yanofskyibacteriota</taxon>
    </lineage>
</organism>
<evidence type="ECO:0000259" key="2">
    <source>
        <dbReference type="PROSITE" id="PS50994"/>
    </source>
</evidence>
<gene>
    <name evidence="3" type="ORF">A2736_00960</name>
</gene>
<dbReference type="AlphaFoldDB" id="A0A1F8EGK3"/>
<dbReference type="GO" id="GO:0006310">
    <property type="term" value="P:DNA recombination"/>
    <property type="evidence" value="ECO:0007669"/>
    <property type="project" value="UniProtKB-KW"/>
</dbReference>
<evidence type="ECO:0000313" key="3">
    <source>
        <dbReference type="EMBL" id="OGM99971.1"/>
    </source>
</evidence>
<reference evidence="3 4" key="1">
    <citation type="journal article" date="2016" name="Nat. Commun.">
        <title>Thousands of microbial genomes shed light on interconnected biogeochemical processes in an aquifer system.</title>
        <authorList>
            <person name="Anantharaman K."/>
            <person name="Brown C.T."/>
            <person name="Hug L.A."/>
            <person name="Sharon I."/>
            <person name="Castelle C.J."/>
            <person name="Probst A.J."/>
            <person name="Thomas B.C."/>
            <person name="Singh A."/>
            <person name="Wilkins M.J."/>
            <person name="Karaoz U."/>
            <person name="Brodie E.L."/>
            <person name="Williams K.H."/>
            <person name="Hubbard S.S."/>
            <person name="Banfield J.F."/>
        </authorList>
    </citation>
    <scope>NUCLEOTIDE SEQUENCE [LARGE SCALE GENOMIC DNA]</scope>
</reference>